<feature type="compositionally biased region" description="Basic and acidic residues" evidence="1">
    <location>
        <begin position="1592"/>
        <end position="1604"/>
    </location>
</feature>
<proteinExistence type="predicted"/>
<dbReference type="EMBL" id="AWWI01000016">
    <property type="protein sequence ID" value="PIL22062.1"/>
    <property type="molecule type" value="Genomic_DNA"/>
</dbReference>
<reference evidence="2 3" key="1">
    <citation type="submission" date="2013-09" db="EMBL/GenBank/DDBJ databases">
        <title>Genome sequencing of Phaeobacter antarcticus sp. nov. SM1211.</title>
        <authorList>
            <person name="Zhang X.-Y."/>
            <person name="Liu C."/>
            <person name="Chen X.-L."/>
            <person name="Xie B.-B."/>
            <person name="Qin Q.-L."/>
            <person name="Rong J.-C."/>
            <person name="Zhang Y.-Z."/>
        </authorList>
    </citation>
    <scope>NUCLEOTIDE SEQUENCE [LARGE SCALE GENOMIC DNA]</scope>
    <source>
        <strain evidence="2 3">SM1211</strain>
    </source>
</reference>
<organism evidence="2 3">
    <name type="scientific">Puniceibacterium antarcticum</name>
    <dbReference type="NCBI Taxonomy" id="1206336"/>
    <lineage>
        <taxon>Bacteria</taxon>
        <taxon>Pseudomonadati</taxon>
        <taxon>Pseudomonadota</taxon>
        <taxon>Alphaproteobacteria</taxon>
        <taxon>Rhodobacterales</taxon>
        <taxon>Paracoccaceae</taxon>
        <taxon>Puniceibacterium</taxon>
    </lineage>
</organism>
<dbReference type="Proteomes" id="UP000231259">
    <property type="component" value="Unassembled WGS sequence"/>
</dbReference>
<evidence type="ECO:0000256" key="1">
    <source>
        <dbReference type="SAM" id="MobiDB-lite"/>
    </source>
</evidence>
<evidence type="ECO:0008006" key="4">
    <source>
        <dbReference type="Google" id="ProtNLM"/>
    </source>
</evidence>
<gene>
    <name evidence="2" type="ORF">P775_00940</name>
</gene>
<feature type="region of interest" description="Disordered" evidence="1">
    <location>
        <begin position="1188"/>
        <end position="1209"/>
    </location>
</feature>
<feature type="compositionally biased region" description="Polar residues" evidence="1">
    <location>
        <begin position="1190"/>
        <end position="1199"/>
    </location>
</feature>
<comment type="caution">
    <text evidence="2">The sequence shown here is derived from an EMBL/GenBank/DDBJ whole genome shotgun (WGS) entry which is preliminary data.</text>
</comment>
<name>A0A2G8RKN1_9RHOB</name>
<dbReference type="OrthoDB" id="8248741at2"/>
<keyword evidence="3" id="KW-1185">Reference proteome</keyword>
<feature type="region of interest" description="Disordered" evidence="1">
    <location>
        <begin position="1592"/>
        <end position="1615"/>
    </location>
</feature>
<protein>
    <recommendedName>
        <fullName evidence="4">LysM domain-containing protein</fullName>
    </recommendedName>
</protein>
<evidence type="ECO:0000313" key="3">
    <source>
        <dbReference type="Proteomes" id="UP000231259"/>
    </source>
</evidence>
<sequence length="2394" mass="256221">MANDEGKIRVTAKVNLTLGDPNDGFHLQAQLQAFGGPMSFSIASRDSFSFKQMWDLAGSALDDTFDVSLPTIPEGPWDVFTNAQLYPSFWFEPGGDKPNMQFMLTFKNEIKVGGPSKIGPVDILIEPSFTVKALMVGYSPQGGLGVSASVEIPTTTKDGAGGTVTKVVDYPFPVPAQKSSPTLKVHYLGLGQRIGPKPVLNTNSESPLTEIFDKIEKTFTVNDPKSVLTDLAENYYDTSLGWFIAADIEIKAFRIKVLFNDPAMYGLEITVADDPPTFLSGLRFEILYQRIGPNLGVYYAAVELPTAMRRIPMAGFVLVLPGFALWIYTNGDFRINVGWPVGQNSIGISWQILTGWVGFYFAKLRSGNNPGANPTVQFNPILALGIGFRLEAGISIDAGVFSASLSISVTVTMQGLLAWREGHSVASAPEAYWFAGTFEVQVLIKGAVDFKVIKASVTISFSFKAEIALENGYGTELLINAQVTARASVKIVFFTVHFSFHTSITHKVTLTSGAAGIASVKGPQQAGLNGLLSAAENRVLEQVARSGAKAQPALRTELPPLFPPPRLAPEIRSMDASMLARTTVSDRVTVHAKFALQGTALYGATPADDTFGAVGLLLLGGRDPGSTAQAETRTDFEDMVARMVCWLLGDQDETFTVDDRLSDRLRALLSTLKSTDAMDFAVTIKQFFIDKVTFSITGVDGAVMPSEEDVTKSWTALPMFDVLTLTTNGIPRDFNSYQPIPDNYEKAVDLYFEGLSLFGDQADDGFAARAVQPEAVKTMAGFLLADYYLMLAQHAITDLHDAALAYEKKTAPQPPEESDIQVPDPEQVELDALLEAFDYASCAGFVSRALLGGQQLPDPAQVPDTVTPENIHNVPTGAIFALSGQQSAVVATGAAQTVTATLTISEGVNAPAWLELIGGVDAAPLTATLPLPESVPAKPVPDWTGTGLVTIPDGLLPAGDAGAIAYSQLSPLAEVAMRLTTRNQTVWTAKGGTPKAIVQLPTPLLALANTQEALSATLEIAQDPGSATPAVAAPGMGGLMFDFPVAQVNTGQPSASDDMAESGVAPNLYQIWATDDVSRKRIQQVIEAQLSVKITLLYVDADGEGVQSDDLDAGVLLSRANLSTENQAKAVSKMLIARSGAEGSDPSFALLAEDPLGFLRLIWEVSVVNATGFYLFYRTKNGDGLPSRLFAQSGTTQDSPGPAPIDGTNGQTASLRVLVEFQSTATASVPLPAPSNCIISEALVEKPAAMNLFAAGTALNSWHSRLSAGELGFELEWDGQNAAEPVIGQINPAALYQLIQFNVQGQSGKAGEIWSLPLSPVQDTSADDPDTTPDLAAPAGTQLYRQAFEAYRFLNEALVAADAENVYALAGAEVGLQYRLTDIFGNALPAQARATETGVYHDPLFNVTQWPMVQASHYFTTPIDGSTDHALMVLCMAFDTKGLDALVDTALEQAALSGGDSSVQLVSLARKYALILDQLTDPGTTHLLSSSLLDDADGMDVAPQLIDFARKILDLINAHLSGAVPVNARQEVDPLGISLQTRVPFSTVAGLPDNILPVTVGITARRHANLAPDLEERLPEAVVSTADIVPRRGESFPDMTKPRTDGMLCPPTSDEQKGTSSLIVYARNFESGFKGFNGQGGMLKLAERAGLVADTDSDEVQTLWAVRFADSSEKDAPPAAGIRAEFDPEQITYFALPPLNIEPISRAVDHVTYNAIDMDQWSRQTFSAIDSLFEPALNVAIAQLAAFSPLVPDVEGAGEHVPSDVLSSAKRVISKAMSQTLEPILVDAPVGEQSRAAEQLEQAMLTRLSAAYAVSTVLQVPAVVSVRNSAGALDSGAQRPPELFGRVGPPLTDGKSGATAKVYDLSGGRLDVSNGTQWATVMVSVTDQGAQRSLELPLEYSISALQHDFESGDAFEGYMPSAWLSFVLPGDVLNIAITGQMPVSIPIPLPFEPSAPSLTTQAAAGTDMSWKPGDGLSALIEDALKWRYQVGMQAPIVAQDQLYLDAIFGTGQVAPHVNGAGNVNPVNLPLFDAMARFLAGWAEFAKNIPSILAAASTNPPDEAAQKAAGAQISQITTLIRDIAVAWNTRVIETRSVEAEPEVIHYRLRIERDKDTPDDLRMTFAGWTLVTGEVVKPGRWPVISFVPQSGGNSLDSWKVDGDTAQRIDENGQPWWVVSQTVPAHVFPEYFLFDWDGLDLSKRQLGRVQTWVRRNAELVADHETSAAFVYETDAVSFASPGIPLIDRSNLPDVPVDPDSTLVSVLTSLLEPLDFGDPAQEPFIRFHAELRYDLSTPPGGSGKPLQATYPLLLLPNLVLGDDVSENNTVTPQIAAQQIAAALAVRYAMFAGRDMQVYLVLSLTLFGSEQGQQVPLINIAGLPLDVTKVPMTWWTAQS</sequence>
<dbReference type="RefSeq" id="WP_099909191.1">
    <property type="nucleotide sequence ID" value="NZ_AWWI01000016.1"/>
</dbReference>
<evidence type="ECO:0000313" key="2">
    <source>
        <dbReference type="EMBL" id="PIL22062.1"/>
    </source>
</evidence>
<accession>A0A2G8RKN1</accession>